<name>A0ABU0WQN6_9PROT</name>
<gene>
    <name evidence="1" type="ORF">QSG27_27970</name>
</gene>
<keyword evidence="2" id="KW-1185">Reference proteome</keyword>
<proteinExistence type="predicted"/>
<organism evidence="1 2">
    <name type="scientific">Azospirillum isscasi</name>
    <dbReference type="NCBI Taxonomy" id="3053926"/>
    <lineage>
        <taxon>Bacteria</taxon>
        <taxon>Pseudomonadati</taxon>
        <taxon>Pseudomonadota</taxon>
        <taxon>Alphaproteobacteria</taxon>
        <taxon>Rhodospirillales</taxon>
        <taxon>Azospirillaceae</taxon>
        <taxon>Azospirillum</taxon>
    </lineage>
</organism>
<evidence type="ECO:0000313" key="1">
    <source>
        <dbReference type="EMBL" id="MDQ2106557.1"/>
    </source>
</evidence>
<dbReference type="Proteomes" id="UP001227317">
    <property type="component" value="Unassembled WGS sequence"/>
</dbReference>
<comment type="caution">
    <text evidence="1">The sequence shown here is derived from an EMBL/GenBank/DDBJ whole genome shotgun (WGS) entry which is preliminary data.</text>
</comment>
<evidence type="ECO:0000313" key="2">
    <source>
        <dbReference type="Proteomes" id="UP001227317"/>
    </source>
</evidence>
<protein>
    <submittedName>
        <fullName evidence="1">Uncharacterized protein</fullName>
    </submittedName>
</protein>
<sequence>MMWRRNDTPADDPVVGALADLDFDLGAFDDPAPAPDAPVVGPLALLGIPDAEPLLGDAIEIRVSVEPGSLGRRVVSVEARYDASGDTRREALLVAVLVLLEDLRGRPL</sequence>
<dbReference type="RefSeq" id="WP_306712009.1">
    <property type="nucleotide sequence ID" value="NZ_JAUJFI010000273.1"/>
</dbReference>
<accession>A0ABU0WQN6</accession>
<dbReference type="EMBL" id="JAUJFI010000273">
    <property type="protein sequence ID" value="MDQ2106557.1"/>
    <property type="molecule type" value="Genomic_DNA"/>
</dbReference>
<reference evidence="1 2" key="1">
    <citation type="submission" date="2023-06" db="EMBL/GenBank/DDBJ databases">
        <title>Azospirillum isscasensis sp.nov, a bacterium isolated from rhizosphere soil of rice.</title>
        <authorList>
            <person name="Wang H."/>
        </authorList>
    </citation>
    <scope>NUCLEOTIDE SEQUENCE [LARGE SCALE GENOMIC DNA]</scope>
    <source>
        <strain evidence="1 2">C340-1</strain>
    </source>
</reference>